<name>A0A2V2N5Q4_9EURY</name>
<dbReference type="AlphaFoldDB" id="A0A2V2N5Q4"/>
<keyword evidence="2" id="KW-1185">Reference proteome</keyword>
<reference evidence="1 2" key="1">
    <citation type="submission" date="2018-05" db="EMBL/GenBank/DDBJ databases">
        <title>Draft genome of Methanospirillum stamsii Pt1.</title>
        <authorList>
            <person name="Dueholm M.S."/>
            <person name="Nielsen P.H."/>
            <person name="Bakmann L.F."/>
            <person name="Otzen D.E."/>
        </authorList>
    </citation>
    <scope>NUCLEOTIDE SEQUENCE [LARGE SCALE GENOMIC DNA]</scope>
    <source>
        <strain evidence="1 2">Pt1</strain>
    </source>
</reference>
<dbReference type="Proteomes" id="UP000245934">
    <property type="component" value="Unassembled WGS sequence"/>
</dbReference>
<dbReference type="EMBL" id="QGMZ01000010">
    <property type="protein sequence ID" value="PWR75402.1"/>
    <property type="molecule type" value="Genomic_DNA"/>
</dbReference>
<evidence type="ECO:0000313" key="2">
    <source>
        <dbReference type="Proteomes" id="UP000245934"/>
    </source>
</evidence>
<organism evidence="1 2">
    <name type="scientific">Methanospirillum stamsii</name>
    <dbReference type="NCBI Taxonomy" id="1277351"/>
    <lineage>
        <taxon>Archaea</taxon>
        <taxon>Methanobacteriati</taxon>
        <taxon>Methanobacteriota</taxon>
        <taxon>Stenosarchaea group</taxon>
        <taxon>Methanomicrobia</taxon>
        <taxon>Methanomicrobiales</taxon>
        <taxon>Methanospirillaceae</taxon>
        <taxon>Methanospirillum</taxon>
    </lineage>
</organism>
<proteinExistence type="predicted"/>
<sequence>MSVKNMPDIRVFIYILIIFSLTPTMIHADSWSVSPAFDDHVSGSTSLINMESVAMESKLKIRAVGEEGVPAGIEYMVSIGPIPGTEAAIGTVRTDFRGSILEARGLNLNESARNVWRDHAMVSGEIVNFMKSFTYTSGITL</sequence>
<evidence type="ECO:0000313" key="1">
    <source>
        <dbReference type="EMBL" id="PWR75402.1"/>
    </source>
</evidence>
<gene>
    <name evidence="1" type="ORF">DLD82_04495</name>
</gene>
<accession>A0A2V2N5Q4</accession>
<comment type="caution">
    <text evidence="1">The sequence shown here is derived from an EMBL/GenBank/DDBJ whole genome shotgun (WGS) entry which is preliminary data.</text>
</comment>
<protein>
    <submittedName>
        <fullName evidence="1">Uncharacterized protein</fullName>
    </submittedName>
</protein>